<dbReference type="HOGENOM" id="CLU_1668684_0_0_6"/>
<dbReference type="eggNOG" id="ENOG5034BKM">
    <property type="taxonomic scope" value="Bacteria"/>
</dbReference>
<evidence type="ECO:0000313" key="2">
    <source>
        <dbReference type="Proteomes" id="UP000002675"/>
    </source>
</evidence>
<sequence>MKVLYFDTLSLLYSNEYFQRNASVHTKYKEWFHTRTKTLLEMVEPDFQAIAKLKNAASESGLLLYPLGIFYDRSYLIEHGVFSADELAPDTELPFRMQMDDNDPVRRMIAHAHGLNAQWYACGEIGSEELLQPYPERHLRSEFGKGVTSELLAQILRLKATNMPNLTDNILRDK</sequence>
<protein>
    <submittedName>
        <fullName evidence="1">Uncharacterized protein</fullName>
    </submittedName>
</protein>
<organism evidence="1 2">
    <name type="scientific">Vibrio vulnificus (strain YJ016)</name>
    <dbReference type="NCBI Taxonomy" id="196600"/>
    <lineage>
        <taxon>Bacteria</taxon>
        <taxon>Pseudomonadati</taxon>
        <taxon>Pseudomonadota</taxon>
        <taxon>Gammaproteobacteria</taxon>
        <taxon>Vibrionales</taxon>
        <taxon>Vibrionaceae</taxon>
        <taxon>Vibrio</taxon>
    </lineage>
</organism>
<dbReference type="EMBL" id="BA000037">
    <property type="protein sequence ID" value="BAC92910.1"/>
    <property type="molecule type" value="Genomic_DNA"/>
</dbReference>
<reference evidence="1 2" key="1">
    <citation type="journal article" date="2003" name="Genome Res.">
        <title>Comparative genome analysis of Vibrio vulnificus, a marine pathogen.</title>
        <authorList>
            <person name="Chen C.Y."/>
            <person name="Wu K.M."/>
            <person name="Chang Y.C."/>
            <person name="Chang C.H."/>
            <person name="Tsai H.C."/>
            <person name="Liao T.L."/>
            <person name="Liu Y.M."/>
            <person name="Chen H.J."/>
            <person name="Shen A.B."/>
            <person name="Li J.C."/>
            <person name="Su T.L."/>
            <person name="Shao C.P."/>
            <person name="Lee C.T."/>
            <person name="Hor L.I."/>
            <person name="Tsai S.F."/>
        </authorList>
    </citation>
    <scope>NUCLEOTIDE SEQUENCE [LARGE SCALE GENOMIC DNA]</scope>
    <source>
        <strain evidence="1 2">YJ016</strain>
    </source>
</reference>
<name>Q7MQ62_VIBVY</name>
<gene>
    <name evidence="1" type="ordered locus">VV0146</name>
</gene>
<dbReference type="Proteomes" id="UP000002675">
    <property type="component" value="Chromosome I"/>
</dbReference>
<dbReference type="AlphaFoldDB" id="Q7MQ62"/>
<proteinExistence type="predicted"/>
<dbReference type="STRING" id="672.VV93_v1c01360"/>
<accession>Q7MQ62</accession>
<evidence type="ECO:0000313" key="1">
    <source>
        <dbReference type="EMBL" id="BAC92910.1"/>
    </source>
</evidence>
<dbReference type="RefSeq" id="WP_011149153.1">
    <property type="nucleotide sequence ID" value="NC_005139.1"/>
</dbReference>
<dbReference type="KEGG" id="vvy:VV0146"/>